<feature type="domain" description="Rhodanese" evidence="7">
    <location>
        <begin position="466"/>
        <end position="551"/>
    </location>
</feature>
<dbReference type="Pfam" id="PF02852">
    <property type="entry name" value="Pyr_redox_dim"/>
    <property type="match status" value="1"/>
</dbReference>
<comment type="cofactor">
    <cofactor evidence="1">
        <name>FAD</name>
        <dbReference type="ChEBI" id="CHEBI:57692"/>
    </cofactor>
</comment>
<dbReference type="PANTHER" id="PTHR43429">
    <property type="entry name" value="PYRIDINE NUCLEOTIDE-DISULFIDE OXIDOREDUCTASE DOMAIN-CONTAINING"/>
    <property type="match status" value="1"/>
</dbReference>
<dbReference type="Pfam" id="PF07992">
    <property type="entry name" value="Pyr_redox_2"/>
    <property type="match status" value="1"/>
</dbReference>
<dbReference type="Gene3D" id="3.40.250.10">
    <property type="entry name" value="Rhodanese-like domain"/>
    <property type="match status" value="1"/>
</dbReference>
<evidence type="ECO:0000313" key="9">
    <source>
        <dbReference type="Proteomes" id="UP000014155"/>
    </source>
</evidence>
<proteinExistence type="inferred from homology"/>
<dbReference type="InterPro" id="IPR036868">
    <property type="entry name" value="TusA-like_sf"/>
</dbReference>
<dbReference type="PATRIC" id="fig|1195236.3.peg.3797"/>
<dbReference type="InterPro" id="IPR036873">
    <property type="entry name" value="Rhodanese-like_dom_sf"/>
</dbReference>
<evidence type="ECO:0000259" key="7">
    <source>
        <dbReference type="PROSITE" id="PS50206"/>
    </source>
</evidence>
<evidence type="ECO:0000313" key="8">
    <source>
        <dbReference type="EMBL" id="EMS70652.1"/>
    </source>
</evidence>
<dbReference type="InterPro" id="IPR036188">
    <property type="entry name" value="FAD/NAD-bd_sf"/>
</dbReference>
<dbReference type="InterPro" id="IPR001763">
    <property type="entry name" value="Rhodanese-like_dom"/>
</dbReference>
<dbReference type="RefSeq" id="WP_004627886.1">
    <property type="nucleotide sequence ID" value="NZ_AORV01000049.1"/>
</dbReference>
<evidence type="ECO:0000256" key="4">
    <source>
        <dbReference type="ARBA" id="ARBA00022827"/>
    </source>
</evidence>
<dbReference type="STRING" id="1195236.CTER_3573"/>
<dbReference type="SUPFAM" id="SSF55424">
    <property type="entry name" value="FAD/NAD-linked reductases, dimerisation (C-terminal) domain"/>
    <property type="match status" value="1"/>
</dbReference>
<dbReference type="InterPro" id="IPR023753">
    <property type="entry name" value="FAD/NAD-binding_dom"/>
</dbReference>
<dbReference type="AlphaFoldDB" id="S0FH40"/>
<sequence length="835" mass="91163">MSIKVIIVGGVAGGASAAARLRRLDENSEIILIEKGEHISFANCGLPYYIGEVIKEKEKLLVQTPEKMKERFNIDVRVCSEVKSINTENKSVEIFDKLQNKTYIESYDKLILSPGAEPVRPGLPGIEAKRIFTLRNIPDTYRIKDFVEKASPKRAVIVGAGFIGLEVAENLHLQGINVTVVELADHVIGPLDFEMAAIVHQHLKAKGVELYLKEAVQAFEEDDTSIRVKLSGGRTLRADMVILGIGVRPETGLAVGAGLKIGQTGGICVNEYLQTSNPDIYAVGDAIEVQDFVSRNPALIPLAGPANKQGRIAANNICGLKEKYSGTQGTSIVKIFDLTVAVSGDNERVLKRSGTAYEKSITHTASHASYYPGAIPMSVKVLFSNDSGKLLGAQIVGYDGVDKRMDVLATAMRAGMTVSDLETLELAYAPPYSSAKDPVNIAGYTSNNILKKDSYVFHWDEVAGIDTGRDILLDVREEEEALLGTIEGAINIPLDRLRSRIHELPKDRTIYIFCQVGLRGYLAVRILLQLGFKNVKNLSGGYKTYHMASIKQSNEDIFSNDNNAAAAGYSAENEVAASTGGTGTPLQTACRPEEAKVRLQLDACGLQCPGPIMTVYNAMKDLDYDEILEVRATDPAFQEDIGTWCKTTGNRLLGVNYDKNVFTARIKKEIKKENNPAEKKNNKSMIVFSNDLDKAIASFIIANGAAAMGRKVTMFFTFWGLNILRRPGGPGVKKDFISRMFGVMMPKGSKKLSLSKMNMAGMGPKMIRYLMNKKDVFSLEVLIDQAKQNGIEFVACNMSMDIMGIKKEELIDGVTIGGVASFLGSAEESDMSLFI</sequence>
<protein>
    <submittedName>
        <fullName evidence="8">Putative NAD(FAD)-dependent dehydrogenase</fullName>
    </submittedName>
</protein>
<dbReference type="PRINTS" id="PR00368">
    <property type="entry name" value="FADPNR"/>
</dbReference>
<dbReference type="InterPro" id="IPR004099">
    <property type="entry name" value="Pyr_nucl-diS_OxRdtase_dimer"/>
</dbReference>
<dbReference type="eggNOG" id="COG0607">
    <property type="taxonomic scope" value="Bacteria"/>
</dbReference>
<dbReference type="SUPFAM" id="SSF75169">
    <property type="entry name" value="DsrEFH-like"/>
    <property type="match status" value="1"/>
</dbReference>
<dbReference type="Gene3D" id="3.50.50.60">
    <property type="entry name" value="FAD/NAD(P)-binding domain"/>
    <property type="match status" value="2"/>
</dbReference>
<dbReference type="PANTHER" id="PTHR43429:SF1">
    <property type="entry name" value="NAD(P)H SULFUR OXIDOREDUCTASE (COA-DEPENDENT)"/>
    <property type="match status" value="1"/>
</dbReference>
<dbReference type="Proteomes" id="UP000014155">
    <property type="component" value="Unassembled WGS sequence"/>
</dbReference>
<dbReference type="PRINTS" id="PR00411">
    <property type="entry name" value="PNDRDTASEI"/>
</dbReference>
<dbReference type="eggNOG" id="COG2210">
    <property type="taxonomic scope" value="Bacteria"/>
</dbReference>
<evidence type="ECO:0000256" key="5">
    <source>
        <dbReference type="ARBA" id="ARBA00023002"/>
    </source>
</evidence>
<dbReference type="Gene3D" id="3.30.110.40">
    <property type="entry name" value="TusA-like domain"/>
    <property type="match status" value="1"/>
</dbReference>
<evidence type="ECO:0000256" key="3">
    <source>
        <dbReference type="ARBA" id="ARBA00022630"/>
    </source>
</evidence>
<dbReference type="PROSITE" id="PS50206">
    <property type="entry name" value="RHODANESE_3"/>
    <property type="match status" value="1"/>
</dbReference>
<dbReference type="Gene3D" id="3.40.1260.10">
    <property type="entry name" value="DsrEFH-like"/>
    <property type="match status" value="1"/>
</dbReference>
<dbReference type="EMBL" id="AORV01000049">
    <property type="protein sequence ID" value="EMS70652.1"/>
    <property type="molecule type" value="Genomic_DNA"/>
</dbReference>
<dbReference type="InterPro" id="IPR027396">
    <property type="entry name" value="DsrEFH-like"/>
</dbReference>
<dbReference type="GO" id="GO:0016491">
    <property type="term" value="F:oxidoreductase activity"/>
    <property type="evidence" value="ECO:0007669"/>
    <property type="project" value="UniProtKB-KW"/>
</dbReference>
<dbReference type="SMART" id="SM00450">
    <property type="entry name" value="RHOD"/>
    <property type="match status" value="1"/>
</dbReference>
<keyword evidence="6" id="KW-0676">Redox-active center</keyword>
<dbReference type="SUPFAM" id="SSF52821">
    <property type="entry name" value="Rhodanese/Cell cycle control phosphatase"/>
    <property type="match status" value="1"/>
</dbReference>
<dbReference type="eggNOG" id="COG0446">
    <property type="taxonomic scope" value="Bacteria"/>
</dbReference>
<keyword evidence="3" id="KW-0285">Flavoprotein</keyword>
<dbReference type="InterPro" id="IPR050260">
    <property type="entry name" value="FAD-bd_OxRdtase"/>
</dbReference>
<dbReference type="Pfam" id="PF00581">
    <property type="entry name" value="Rhodanese"/>
    <property type="match status" value="1"/>
</dbReference>
<dbReference type="InterPro" id="IPR001455">
    <property type="entry name" value="TusA-like"/>
</dbReference>
<dbReference type="InterPro" id="IPR032836">
    <property type="entry name" value="DsrE2-like"/>
</dbReference>
<keyword evidence="5" id="KW-0560">Oxidoreductase</keyword>
<dbReference type="NCBIfam" id="NF010037">
    <property type="entry name" value="PRK13512.1"/>
    <property type="match status" value="1"/>
</dbReference>
<evidence type="ECO:0000256" key="2">
    <source>
        <dbReference type="ARBA" id="ARBA00009130"/>
    </source>
</evidence>
<organism evidence="8 9">
    <name type="scientific">Ruminiclostridium cellobioparum subsp. termitidis CT1112</name>
    <dbReference type="NCBI Taxonomy" id="1195236"/>
    <lineage>
        <taxon>Bacteria</taxon>
        <taxon>Bacillati</taxon>
        <taxon>Bacillota</taxon>
        <taxon>Clostridia</taxon>
        <taxon>Eubacteriales</taxon>
        <taxon>Oscillospiraceae</taxon>
        <taxon>Ruminiclostridium</taxon>
    </lineage>
</organism>
<dbReference type="Pfam" id="PF01206">
    <property type="entry name" value="TusA"/>
    <property type="match status" value="1"/>
</dbReference>
<dbReference type="Pfam" id="PF13686">
    <property type="entry name" value="DrsE_2"/>
    <property type="match status" value="1"/>
</dbReference>
<evidence type="ECO:0000256" key="6">
    <source>
        <dbReference type="ARBA" id="ARBA00023284"/>
    </source>
</evidence>
<dbReference type="InterPro" id="IPR016156">
    <property type="entry name" value="FAD/NAD-linked_Rdtase_dimer_sf"/>
</dbReference>
<accession>S0FH40</accession>
<evidence type="ECO:0000256" key="1">
    <source>
        <dbReference type="ARBA" id="ARBA00001974"/>
    </source>
</evidence>
<dbReference type="SUPFAM" id="SSF64307">
    <property type="entry name" value="SirA-like"/>
    <property type="match status" value="1"/>
</dbReference>
<keyword evidence="9" id="KW-1185">Reference proteome</keyword>
<comment type="similarity">
    <text evidence="2">Belongs to the class-III pyridine nucleotide-disulfide oxidoreductase family.</text>
</comment>
<dbReference type="SUPFAM" id="SSF51905">
    <property type="entry name" value="FAD/NAD(P)-binding domain"/>
    <property type="match status" value="2"/>
</dbReference>
<reference evidence="8 9" key="1">
    <citation type="journal article" date="2013" name="Genome Announc.">
        <title>Draft Genome Sequence of the Cellulolytic, Mesophilic, Anaerobic Bacterium Clostridium termitidis Strain CT1112 (DSM 5398).</title>
        <authorList>
            <person name="Lal S."/>
            <person name="Ramachandran U."/>
            <person name="Zhang X."/>
            <person name="Munir R."/>
            <person name="Sparling R."/>
            <person name="Levin D.B."/>
        </authorList>
    </citation>
    <scope>NUCLEOTIDE SEQUENCE [LARGE SCALE GENOMIC DNA]</scope>
    <source>
        <strain evidence="8 9">CT1112</strain>
    </source>
</reference>
<comment type="caution">
    <text evidence="8">The sequence shown here is derived from an EMBL/GenBank/DDBJ whole genome shotgun (WGS) entry which is preliminary data.</text>
</comment>
<gene>
    <name evidence="8" type="ORF">CTER_3573</name>
</gene>
<name>S0FH40_RUMCE</name>
<keyword evidence="4" id="KW-0274">FAD</keyword>